<feature type="region of interest" description="Disordered" evidence="1">
    <location>
        <begin position="319"/>
        <end position="339"/>
    </location>
</feature>
<keyword evidence="3" id="KW-1185">Reference proteome</keyword>
<sequence>MRVDEAPNRRSSRASDEEFAAELHAMLTRLVGRAPLFADLRSRNLADDLVQDAILAVTHRMENGPDLDDPFAYAARCVQNLAKKAYGRERREQPVGVDVLDQLGPPRIDVAEHAEQRATMREVLGMVRSVNSVLADLDPVDLELVRAELLRTDQKQLAKRLGLSRPTLYRRKRPAMMAFVSAVAAQAGTKPCPDHAASLVAAAALSGFGGARAATTHAATCPECRATIVHLAVARHGLALLAPIPALAMPVDASTFGERLQWSLQAAADGLRYALLRSGDPTPLTGSAAKTAVLVAAACTGGGGIYCAVDGVPGRLTSPFAQHAPHGRPARGAARPAADTSALRGAAAQAAAGAAALASTISVQARAQSAAAKRQQPKRVAVRRPVTEFARRAHPVTTAPPREFRTVPAAAPTTPEFTAPTPSTVRRPSSTGATGEFSAP</sequence>
<feature type="compositionally biased region" description="Low complexity" evidence="1">
    <location>
        <begin position="330"/>
        <end position="339"/>
    </location>
</feature>
<dbReference type="SUPFAM" id="SSF88946">
    <property type="entry name" value="Sigma2 domain of RNA polymerase sigma factors"/>
    <property type="match status" value="1"/>
</dbReference>
<proteinExistence type="predicted"/>
<dbReference type="EMBL" id="CP098502">
    <property type="protein sequence ID" value="UTI65050.1"/>
    <property type="molecule type" value="Genomic_DNA"/>
</dbReference>
<protein>
    <submittedName>
        <fullName evidence="2">Sigma-70 family RNA polymerase sigma factor</fullName>
    </submittedName>
</protein>
<evidence type="ECO:0000313" key="3">
    <source>
        <dbReference type="Proteomes" id="UP001056035"/>
    </source>
</evidence>
<dbReference type="Gene3D" id="1.10.1740.10">
    <property type="match status" value="1"/>
</dbReference>
<dbReference type="RefSeq" id="WP_254571742.1">
    <property type="nucleotide sequence ID" value="NZ_CP098502.1"/>
</dbReference>
<dbReference type="InterPro" id="IPR013325">
    <property type="entry name" value="RNA_pol_sigma_r2"/>
</dbReference>
<organism evidence="2 3">
    <name type="scientific">Paraconexibacter antarcticus</name>
    <dbReference type="NCBI Taxonomy" id="2949664"/>
    <lineage>
        <taxon>Bacteria</taxon>
        <taxon>Bacillati</taxon>
        <taxon>Actinomycetota</taxon>
        <taxon>Thermoleophilia</taxon>
        <taxon>Solirubrobacterales</taxon>
        <taxon>Paraconexibacteraceae</taxon>
        <taxon>Paraconexibacter</taxon>
    </lineage>
</organism>
<evidence type="ECO:0000313" key="2">
    <source>
        <dbReference type="EMBL" id="UTI65050.1"/>
    </source>
</evidence>
<dbReference type="Proteomes" id="UP001056035">
    <property type="component" value="Chromosome"/>
</dbReference>
<reference evidence="2 3" key="1">
    <citation type="submission" date="2022-06" db="EMBL/GenBank/DDBJ databases">
        <title>Paraconexibacter antarcticus.</title>
        <authorList>
            <person name="Kim C.S."/>
        </authorList>
    </citation>
    <scope>NUCLEOTIDE SEQUENCE [LARGE SCALE GENOMIC DNA]</scope>
    <source>
        <strain evidence="2 3">02-257</strain>
    </source>
</reference>
<name>A0ABY5DU84_9ACTN</name>
<feature type="region of interest" description="Disordered" evidence="1">
    <location>
        <begin position="369"/>
        <end position="440"/>
    </location>
</feature>
<feature type="compositionally biased region" description="Low complexity" evidence="1">
    <location>
        <begin position="406"/>
        <end position="424"/>
    </location>
</feature>
<accession>A0ABY5DU84</accession>
<gene>
    <name evidence="2" type="ORF">NBH00_02305</name>
</gene>
<evidence type="ECO:0000256" key="1">
    <source>
        <dbReference type="SAM" id="MobiDB-lite"/>
    </source>
</evidence>